<accession>A0A8S5UTP5</accession>
<evidence type="ECO:0000313" key="1">
    <source>
        <dbReference type="EMBL" id="DAF97778.1"/>
    </source>
</evidence>
<proteinExistence type="predicted"/>
<protein>
    <submittedName>
        <fullName evidence="1">Uncharacterized protein</fullName>
    </submittedName>
</protein>
<dbReference type="EMBL" id="BK016136">
    <property type="protein sequence ID" value="DAF97778.1"/>
    <property type="molecule type" value="Genomic_DNA"/>
</dbReference>
<name>A0A8S5UTP5_9CAUD</name>
<organism evidence="1">
    <name type="scientific">Myoviridae sp. ctYA416</name>
    <dbReference type="NCBI Taxonomy" id="2825125"/>
    <lineage>
        <taxon>Viruses</taxon>
        <taxon>Duplodnaviria</taxon>
        <taxon>Heunggongvirae</taxon>
        <taxon>Uroviricota</taxon>
        <taxon>Caudoviricetes</taxon>
    </lineage>
</organism>
<reference evidence="1" key="1">
    <citation type="journal article" date="2021" name="Proc. Natl. Acad. Sci. U.S.A.">
        <title>A Catalog of Tens of Thousands of Viruses from Human Metagenomes Reveals Hidden Associations with Chronic Diseases.</title>
        <authorList>
            <person name="Tisza M.J."/>
            <person name="Buck C.B."/>
        </authorList>
    </citation>
    <scope>NUCLEOTIDE SEQUENCE</scope>
    <source>
        <strain evidence="1">CtYA416</strain>
    </source>
</reference>
<sequence length="42" mass="5110">MTEDQAKKIYFDIMDIFAIIALNQNNEEFDIEEEFRKKGYTF</sequence>